<sequence>FQAFTQTTQNVTKQYGLIFLIELRSLAILWNLNPAEHIGDIQKDRVDDKMSLECDVDRNPKREACETFTKCWDILNSTFNLIS</sequence>
<name>A0AAN8X7X8_HALRR</name>
<accession>A0AAN8X7X8</accession>
<gene>
    <name evidence="1" type="ORF">SK128_020247</name>
</gene>
<evidence type="ECO:0000313" key="1">
    <source>
        <dbReference type="EMBL" id="KAK7079516.1"/>
    </source>
</evidence>
<reference evidence="1 2" key="1">
    <citation type="submission" date="2023-11" db="EMBL/GenBank/DDBJ databases">
        <title>Halocaridina rubra genome assembly.</title>
        <authorList>
            <person name="Smith C."/>
        </authorList>
    </citation>
    <scope>NUCLEOTIDE SEQUENCE [LARGE SCALE GENOMIC DNA]</scope>
    <source>
        <strain evidence="1">EP-1</strain>
        <tissue evidence="1">Whole</tissue>
    </source>
</reference>
<dbReference type="Proteomes" id="UP001381693">
    <property type="component" value="Unassembled WGS sequence"/>
</dbReference>
<keyword evidence="2" id="KW-1185">Reference proteome</keyword>
<dbReference type="EMBL" id="JAXCGZ010006809">
    <property type="protein sequence ID" value="KAK7079516.1"/>
    <property type="molecule type" value="Genomic_DNA"/>
</dbReference>
<evidence type="ECO:0000313" key="2">
    <source>
        <dbReference type="Proteomes" id="UP001381693"/>
    </source>
</evidence>
<proteinExistence type="predicted"/>
<dbReference type="AlphaFoldDB" id="A0AAN8X7X8"/>
<organism evidence="1 2">
    <name type="scientific">Halocaridina rubra</name>
    <name type="common">Hawaiian red shrimp</name>
    <dbReference type="NCBI Taxonomy" id="373956"/>
    <lineage>
        <taxon>Eukaryota</taxon>
        <taxon>Metazoa</taxon>
        <taxon>Ecdysozoa</taxon>
        <taxon>Arthropoda</taxon>
        <taxon>Crustacea</taxon>
        <taxon>Multicrustacea</taxon>
        <taxon>Malacostraca</taxon>
        <taxon>Eumalacostraca</taxon>
        <taxon>Eucarida</taxon>
        <taxon>Decapoda</taxon>
        <taxon>Pleocyemata</taxon>
        <taxon>Caridea</taxon>
        <taxon>Atyoidea</taxon>
        <taxon>Atyidae</taxon>
        <taxon>Halocaridina</taxon>
    </lineage>
</organism>
<comment type="caution">
    <text evidence="1">The sequence shown here is derived from an EMBL/GenBank/DDBJ whole genome shotgun (WGS) entry which is preliminary data.</text>
</comment>
<feature type="non-terminal residue" evidence="1">
    <location>
        <position position="1"/>
    </location>
</feature>
<protein>
    <submittedName>
        <fullName evidence="1">Uncharacterized protein</fullName>
    </submittedName>
</protein>